<evidence type="ECO:0000313" key="8">
    <source>
        <dbReference type="EMBL" id="QOD58356.1"/>
    </source>
</evidence>
<dbReference type="Gene3D" id="1.10.601.10">
    <property type="entry name" value="RNA Polymerase Primary Sigma Factor"/>
    <property type="match status" value="1"/>
</dbReference>
<dbReference type="InterPro" id="IPR013324">
    <property type="entry name" value="RNA_pol_sigma_r3/r4-like"/>
</dbReference>
<dbReference type="InterPro" id="IPR012761">
    <property type="entry name" value="RNA_pol_sigma_RpoS"/>
</dbReference>
<protein>
    <submittedName>
        <fullName evidence="8">RNA polymerase sigma factor RpoS</fullName>
    </submittedName>
</protein>
<gene>
    <name evidence="8" type="primary">rpoS</name>
    <name evidence="8" type="ORF">IC627_21740</name>
    <name evidence="7" type="ORF">PDPUS_2_00748</name>
</gene>
<keyword evidence="1" id="KW-0963">Cytoplasm</keyword>
<keyword evidence="4" id="KW-0238">DNA-binding</keyword>
<evidence type="ECO:0000313" key="7">
    <source>
        <dbReference type="EMBL" id="BAX55334.1"/>
    </source>
</evidence>
<keyword evidence="5" id="KW-0804">Transcription</keyword>
<dbReference type="PRINTS" id="PR00046">
    <property type="entry name" value="SIGMA70FCT"/>
</dbReference>
<dbReference type="Pfam" id="PF00140">
    <property type="entry name" value="Sigma70_r1_2"/>
    <property type="match status" value="1"/>
</dbReference>
<dbReference type="AlphaFoldDB" id="A0A1V1VE03"/>
<evidence type="ECO:0000259" key="6">
    <source>
        <dbReference type="PROSITE" id="PS00716"/>
    </source>
</evidence>
<dbReference type="Pfam" id="PF04542">
    <property type="entry name" value="Sigma70_r2"/>
    <property type="match status" value="1"/>
</dbReference>
<dbReference type="EMBL" id="AP018046">
    <property type="protein sequence ID" value="BAX55334.1"/>
    <property type="molecule type" value="Genomic_DNA"/>
</dbReference>
<dbReference type="SUPFAM" id="SSF88659">
    <property type="entry name" value="Sigma3 and sigma4 domains of RNA polymerase sigma factors"/>
    <property type="match status" value="2"/>
</dbReference>
<dbReference type="NCBIfam" id="TIGR02937">
    <property type="entry name" value="sigma70-ECF"/>
    <property type="match status" value="1"/>
</dbReference>
<reference evidence="7" key="1">
    <citation type="journal article" date="2017" name="Genome Announc.">
        <title>Whole-Genome Sequence of Photobacterium damselae subsp. piscicida Strain 91-197, Isolated from Hybrid Striped Bass (Morone sp.) in the United States.</title>
        <authorList>
            <person name="Teru Y."/>
            <person name="Hikima J."/>
            <person name="Kono T."/>
            <person name="Sakai M."/>
            <person name="Takano T."/>
            <person name="Hawke J.P."/>
            <person name="Takeyama H."/>
            <person name="Aoki T."/>
        </authorList>
    </citation>
    <scope>NUCLEOTIDE SEQUENCE</scope>
    <source>
        <strain evidence="7">91-197</strain>
    </source>
</reference>
<dbReference type="PROSITE" id="PS00716">
    <property type="entry name" value="SIGMA70_2"/>
    <property type="match status" value="1"/>
</dbReference>
<dbReference type="GO" id="GO:0003677">
    <property type="term" value="F:DNA binding"/>
    <property type="evidence" value="ECO:0007669"/>
    <property type="project" value="UniProtKB-KW"/>
</dbReference>
<dbReference type="NCBIfam" id="TIGR02394">
    <property type="entry name" value="rpoS_proteo"/>
    <property type="match status" value="1"/>
</dbReference>
<dbReference type="InterPro" id="IPR007630">
    <property type="entry name" value="RNA_pol_sigma70_r4"/>
</dbReference>
<dbReference type="InterPro" id="IPR007624">
    <property type="entry name" value="RNA_pol_sigma70_r3"/>
</dbReference>
<dbReference type="GO" id="GO:0006352">
    <property type="term" value="P:DNA-templated transcription initiation"/>
    <property type="evidence" value="ECO:0007669"/>
    <property type="project" value="InterPro"/>
</dbReference>
<dbReference type="InterPro" id="IPR050239">
    <property type="entry name" value="Sigma-70_RNA_pol_init_factors"/>
</dbReference>
<reference evidence="8 10" key="3">
    <citation type="submission" date="2020-09" db="EMBL/GenBank/DDBJ databases">
        <title>Complete, closed and curated genome sequences of Photobacterium damselae subsp. piscicida isolates from Australia indicate localised evolution and additional plasmid-borne pathogenicity mechanisms.</title>
        <authorList>
            <person name="Baseggio L."/>
            <person name="Silayeva O."/>
            <person name="Buller N."/>
            <person name="Landos M."/>
            <person name="Engelstaedter J."/>
            <person name="Barnes A.C."/>
        </authorList>
    </citation>
    <scope>NUCLEOTIDE SEQUENCE [LARGE SCALE GENOMIC DNA]</scope>
    <source>
        <strain evidence="8 10">AS-16-0540-1</strain>
    </source>
</reference>
<dbReference type="Gene3D" id="1.10.10.10">
    <property type="entry name" value="Winged helix-like DNA-binding domain superfamily/Winged helix DNA-binding domain"/>
    <property type="match status" value="2"/>
</dbReference>
<dbReference type="InterPro" id="IPR036388">
    <property type="entry name" value="WH-like_DNA-bd_sf"/>
</dbReference>
<reference evidence="9" key="2">
    <citation type="submission" date="2017-05" db="EMBL/GenBank/DDBJ databases">
        <title>Whole genome sequence of fish pathogenic bacteria, Photobacterium damselae subsp. piscicida, strain 91-197, isolated from hybrid striped bass (Morone sp.) in USA.</title>
        <authorList>
            <person name="Teru Y."/>
            <person name="Hikima J."/>
            <person name="Kono T."/>
            <person name="Sakai M."/>
            <person name="Takano T."/>
            <person name="Hawke J.P."/>
            <person name="Takeyama H."/>
            <person name="Aoki T."/>
        </authorList>
    </citation>
    <scope>NUCLEOTIDE SEQUENCE [LARGE SCALE GENOMIC DNA]</scope>
    <source>
        <strain evidence="9">91-197</strain>
    </source>
</reference>
<feature type="domain" description="RNA polymerase sigma-70" evidence="6">
    <location>
        <begin position="249"/>
        <end position="275"/>
    </location>
</feature>
<dbReference type="PIRSF" id="PIRSF000770">
    <property type="entry name" value="RNA_pol_sigma-SigE/K"/>
    <property type="match status" value="1"/>
</dbReference>
<dbReference type="SUPFAM" id="SSF88946">
    <property type="entry name" value="Sigma2 domain of RNA polymerase sigma factors"/>
    <property type="match status" value="1"/>
</dbReference>
<organism evidence="8 10">
    <name type="scientific">Photobacterium damsela subsp. piscicida</name>
    <name type="common">Pasteurella piscicida</name>
    <dbReference type="NCBI Taxonomy" id="38294"/>
    <lineage>
        <taxon>Bacteria</taxon>
        <taxon>Pseudomonadati</taxon>
        <taxon>Pseudomonadota</taxon>
        <taxon>Gammaproteobacteria</taxon>
        <taxon>Vibrionales</taxon>
        <taxon>Vibrionaceae</taxon>
        <taxon>Photobacterium</taxon>
    </lineage>
</organism>
<dbReference type="Pfam" id="PF04545">
    <property type="entry name" value="Sigma70_r4"/>
    <property type="match status" value="1"/>
</dbReference>
<name>A0A1V1VE03_PHODP</name>
<evidence type="ECO:0000256" key="2">
    <source>
        <dbReference type="ARBA" id="ARBA00023015"/>
    </source>
</evidence>
<dbReference type="Pfam" id="PF04539">
    <property type="entry name" value="Sigma70_r3"/>
    <property type="match status" value="1"/>
</dbReference>
<evidence type="ECO:0000256" key="3">
    <source>
        <dbReference type="ARBA" id="ARBA00023082"/>
    </source>
</evidence>
<evidence type="ECO:0000256" key="1">
    <source>
        <dbReference type="ARBA" id="ARBA00022490"/>
    </source>
</evidence>
<dbReference type="EMBL" id="CP061855">
    <property type="protein sequence ID" value="QOD58356.1"/>
    <property type="molecule type" value="Genomic_DNA"/>
</dbReference>
<dbReference type="CDD" id="cd06171">
    <property type="entry name" value="Sigma70_r4"/>
    <property type="match status" value="1"/>
</dbReference>
<evidence type="ECO:0000313" key="9">
    <source>
        <dbReference type="Proteomes" id="UP000218676"/>
    </source>
</evidence>
<evidence type="ECO:0000256" key="4">
    <source>
        <dbReference type="ARBA" id="ARBA00023125"/>
    </source>
</evidence>
<keyword evidence="2" id="KW-0805">Transcription regulation</keyword>
<dbReference type="InterPro" id="IPR013325">
    <property type="entry name" value="RNA_pol_sigma_r2"/>
</dbReference>
<evidence type="ECO:0000256" key="5">
    <source>
        <dbReference type="ARBA" id="ARBA00023163"/>
    </source>
</evidence>
<accession>A0A1V1VE03</accession>
<dbReference type="Proteomes" id="UP000516656">
    <property type="component" value="Chromosome 2"/>
</dbReference>
<dbReference type="PANTHER" id="PTHR30603">
    <property type="entry name" value="RNA POLYMERASE SIGMA FACTOR RPO"/>
    <property type="match status" value="1"/>
</dbReference>
<keyword evidence="3" id="KW-0731">Sigma factor</keyword>
<dbReference type="RefSeq" id="WP_086958807.1">
    <property type="nucleotide sequence ID" value="NZ_AP018046.1"/>
</dbReference>
<dbReference type="InterPro" id="IPR007627">
    <property type="entry name" value="RNA_pol_sigma70_r2"/>
</dbReference>
<sequence length="294" mass="33545">MDIKNKVDDTTSFDNDVIQLYLKDIAHKPLLTKDEEILYSRKALVGDAKSKKVMIESNLRLVVSIAKKYRGSGMQLSDMLDEGNIGLITAVEKFDPERGFRFSTYATWWIKQTIERAIHNQARTIRLPVHVSKEINTILRTHKQLMKTNNSEPTHEEVADELDKSVEDISALLSYDAPVMSFDQTISSEDSNSQTMASFISDDSDNGPDAQIDKDDIQKLTLTMLEGLNPRDREILCRRFGLMGYEAQTLQQVAEEVGLTRERIRQLQVSSLNKLKNVLQREKYDLELLFAETA</sequence>
<dbReference type="InterPro" id="IPR000943">
    <property type="entry name" value="RNA_pol_sigma70"/>
</dbReference>
<proteinExistence type="predicted"/>
<dbReference type="InterPro" id="IPR009042">
    <property type="entry name" value="RNA_pol_sigma70_r1_2"/>
</dbReference>
<dbReference type="FunFam" id="1.10.601.10:FF:000001">
    <property type="entry name" value="RNA polymerase sigma factor SigA"/>
    <property type="match status" value="1"/>
</dbReference>
<dbReference type="InterPro" id="IPR014284">
    <property type="entry name" value="RNA_pol_sigma-70_dom"/>
</dbReference>
<dbReference type="PANTHER" id="PTHR30603:SF67">
    <property type="entry name" value="RNA POLYMERASE SIGMA FACTOR RPOS"/>
    <property type="match status" value="1"/>
</dbReference>
<dbReference type="GO" id="GO:0016987">
    <property type="term" value="F:sigma factor activity"/>
    <property type="evidence" value="ECO:0007669"/>
    <property type="project" value="UniProtKB-KW"/>
</dbReference>
<dbReference type="Proteomes" id="UP000218676">
    <property type="component" value="Chromosome 2"/>
</dbReference>
<evidence type="ECO:0000313" key="10">
    <source>
        <dbReference type="Proteomes" id="UP000516656"/>
    </source>
</evidence>